<dbReference type="EMBL" id="ABDC03013549">
    <property type="status" value="NOT_ANNOTATED_CDS"/>
    <property type="molecule type" value="Genomic_DNA"/>
</dbReference>
<feature type="transmembrane region" description="Helical" evidence="7">
    <location>
        <begin position="173"/>
        <end position="193"/>
    </location>
</feature>
<evidence type="ECO:0000256" key="1">
    <source>
        <dbReference type="ARBA" id="ARBA00004141"/>
    </source>
</evidence>
<keyword evidence="10" id="KW-1185">Reference proteome</keyword>
<dbReference type="GO" id="GO:0042438">
    <property type="term" value="P:melanin biosynthetic process"/>
    <property type="evidence" value="ECO:0007669"/>
    <property type="project" value="TreeGrafter"/>
</dbReference>
<dbReference type="CDD" id="cd01116">
    <property type="entry name" value="P_permease"/>
    <property type="match status" value="1"/>
</dbReference>
<evidence type="ECO:0000256" key="6">
    <source>
        <dbReference type="SAM" id="MobiDB-lite"/>
    </source>
</evidence>
<feature type="transmembrane region" description="Helical" evidence="7">
    <location>
        <begin position="636"/>
        <end position="653"/>
    </location>
</feature>
<evidence type="ECO:0000259" key="8">
    <source>
        <dbReference type="Pfam" id="PF03600"/>
    </source>
</evidence>
<reference evidence="9" key="2">
    <citation type="submission" date="2025-08" db="UniProtKB">
        <authorList>
            <consortium name="Ensembl"/>
        </authorList>
    </citation>
    <scope>IDENTIFICATION</scope>
</reference>
<feature type="region of interest" description="Disordered" evidence="6">
    <location>
        <begin position="19"/>
        <end position="46"/>
    </location>
</feature>
<evidence type="ECO:0000313" key="10">
    <source>
        <dbReference type="Proteomes" id="UP000694394"/>
    </source>
</evidence>
<dbReference type="EMBL" id="ABDC03013546">
    <property type="status" value="NOT_ANNOTATED_CDS"/>
    <property type="molecule type" value="Genomic_DNA"/>
</dbReference>
<dbReference type="EMBL" id="ABDC03013548">
    <property type="status" value="NOT_ANNOTATED_CDS"/>
    <property type="molecule type" value="Genomic_DNA"/>
</dbReference>
<feature type="transmembrane region" description="Helical" evidence="7">
    <location>
        <begin position="408"/>
        <end position="426"/>
    </location>
</feature>
<evidence type="ECO:0000256" key="2">
    <source>
        <dbReference type="ARBA" id="ARBA00022448"/>
    </source>
</evidence>
<dbReference type="EMBL" id="ABDC03013545">
    <property type="status" value="NOT_ANNOTATED_CDS"/>
    <property type="molecule type" value="Genomic_DNA"/>
</dbReference>
<reference evidence="9" key="3">
    <citation type="submission" date="2025-09" db="UniProtKB">
        <authorList>
            <consortium name="Ensembl"/>
        </authorList>
    </citation>
    <scope>IDENTIFICATION</scope>
</reference>
<proteinExistence type="predicted"/>
<dbReference type="GO" id="GO:0033162">
    <property type="term" value="C:melanosome membrane"/>
    <property type="evidence" value="ECO:0007669"/>
    <property type="project" value="TreeGrafter"/>
</dbReference>
<dbReference type="PANTHER" id="PTHR43568">
    <property type="entry name" value="P PROTEIN"/>
    <property type="match status" value="1"/>
</dbReference>
<dbReference type="GeneTree" id="ENSGT01030000234550"/>
<organism evidence="9 10">
    <name type="scientific">Microcebus murinus</name>
    <name type="common">Gray mouse lemur</name>
    <name type="synonym">Lemur murinus</name>
    <dbReference type="NCBI Taxonomy" id="30608"/>
    <lineage>
        <taxon>Eukaryota</taxon>
        <taxon>Metazoa</taxon>
        <taxon>Chordata</taxon>
        <taxon>Craniata</taxon>
        <taxon>Vertebrata</taxon>
        <taxon>Euteleostomi</taxon>
        <taxon>Mammalia</taxon>
        <taxon>Eutheria</taxon>
        <taxon>Euarchontoglires</taxon>
        <taxon>Primates</taxon>
        <taxon>Strepsirrhini</taxon>
        <taxon>Lemuriformes</taxon>
        <taxon>Cheirogaleidae</taxon>
        <taxon>Microcebus</taxon>
    </lineage>
</organism>
<feature type="transmembrane region" description="Helical" evidence="7">
    <location>
        <begin position="798"/>
        <end position="821"/>
    </location>
</feature>
<protein>
    <submittedName>
        <fullName evidence="9">OCA2 melanosomal transmembrane protein</fullName>
    </submittedName>
</protein>
<feature type="transmembrane region" description="Helical" evidence="7">
    <location>
        <begin position="707"/>
        <end position="725"/>
    </location>
</feature>
<sequence>MHLESRDGRLASGTLEVELHQTSPEGPAASKFRPLQGAGGADPLSPCPSGTVGQSCWAPARQDFGSFFMKGRPQSPAPQSFSSRSKDLCFTENTPLLRNASQEKGSPCILGYHPEFIAAEESWETSSAEWERRYLLSREVAGSGTSASSEKGELVDSTHVRLHLPKLRRCVRWLKVTGLFVFVVLCSILFSLYPDQGKFWQLLAVSPLESYSVNLSSHADSTLLQVDLAGALVASRPSRPGREEHVVVEVTQADAPGSRRRRPQQVAYNWTIFLNPRRNERSVVSRTFEVLSREAVSISIRASLQQTQAVPLLMAHQYLPASVEAQVTIAAAILAGVYVLIIFEVTFMPAPLDLSVSSRPSLTEVVEWIDFETLALLFGMMILVAIFSETGFFDYCAVKAYRLSRGRVWAMIIMLCLIAAVLSAFLDNVTTMLLFTPVTIRLCEVLNLDPRQVLIAEVIFTNIGGAATAIGDPPNVIIVSNQELRKMGLDFAGFTAHMFLGIGLVLLVSFPLLRLLYWNRKLYNKEPSDIVELKHEIHVWRLTAQRISPASREETAVRGLLLGKVLALEHLLDRRLRTFHRQISQEDKNWETNIQELQKKHRISDRILLAKCLMVLGFVIFTFFLNSFVPGIHLDLGWIAILGAIWLLILADIHDFEIILHRVEWATLLFFAALFVLMEALAHLHLIEYVGEQTALLIKMVPEDRRLAAAIVLVVWVSALASSLIDNIPFTATMIPVLLNLSQDPEVSLPTPPLMYALALGACLGGNGTLIGASANVVCAGIAEQHGYGFSFMEFFRLGFPMMVVSCTIGMCYLLVAHVVVGWN</sequence>
<evidence type="ECO:0000256" key="5">
    <source>
        <dbReference type="ARBA" id="ARBA00023136"/>
    </source>
</evidence>
<dbReference type="EMBL" id="ABDC03013547">
    <property type="status" value="NOT_ANNOTATED_CDS"/>
    <property type="molecule type" value="Genomic_DNA"/>
</dbReference>
<feature type="domain" description="Citrate transporter-like" evidence="8">
    <location>
        <begin position="338"/>
        <end position="761"/>
    </location>
</feature>
<accession>A0A8C5UJJ0</accession>
<dbReference type="GO" id="GO:0055085">
    <property type="term" value="P:transmembrane transport"/>
    <property type="evidence" value="ECO:0007669"/>
    <property type="project" value="InterPro"/>
</dbReference>
<keyword evidence="2" id="KW-0813">Transport</keyword>
<feature type="transmembrane region" description="Helical" evidence="7">
    <location>
        <begin position="665"/>
        <end position="687"/>
    </location>
</feature>
<evidence type="ECO:0000256" key="7">
    <source>
        <dbReference type="SAM" id="Phobius"/>
    </source>
</evidence>
<name>A0A8C5UJJ0_MICMU</name>
<evidence type="ECO:0000313" key="9">
    <source>
        <dbReference type="Ensembl" id="ENSMICP00000000032.3"/>
    </source>
</evidence>
<evidence type="ECO:0000256" key="4">
    <source>
        <dbReference type="ARBA" id="ARBA00022989"/>
    </source>
</evidence>
<dbReference type="EMBL" id="ABDC03013544">
    <property type="status" value="NOT_ANNOTATED_CDS"/>
    <property type="molecule type" value="Genomic_DNA"/>
</dbReference>
<feature type="transmembrane region" description="Helical" evidence="7">
    <location>
        <begin position="327"/>
        <end position="348"/>
    </location>
</feature>
<comment type="subcellular location">
    <subcellularLocation>
        <location evidence="1">Membrane</location>
        <topology evidence="1">Multi-pass membrane protein</topology>
    </subcellularLocation>
</comment>
<feature type="transmembrane region" description="Helical" evidence="7">
    <location>
        <begin position="494"/>
        <end position="517"/>
    </location>
</feature>
<keyword evidence="5 7" id="KW-0472">Membrane</keyword>
<dbReference type="InterPro" id="IPR004680">
    <property type="entry name" value="Cit_transptr-like_dom"/>
</dbReference>
<keyword evidence="3 7" id="KW-0812">Transmembrane</keyword>
<keyword evidence="4 7" id="KW-1133">Transmembrane helix</keyword>
<reference evidence="9" key="1">
    <citation type="submission" date="2016-12" db="EMBL/GenBank/DDBJ databases">
        <title>Mouse lemur reference genome and diversity panel.</title>
        <authorList>
            <person name="Harris R."/>
            <person name="Larsen P."/>
            <person name="Liu Y."/>
            <person name="Hughes D.S."/>
            <person name="Murali S."/>
            <person name="Raveendran M."/>
            <person name="Korchina V."/>
            <person name="Wang M."/>
            <person name="Jhangiani S."/>
            <person name="Bandaranaike D."/>
            <person name="Bellair M."/>
            <person name="Blankenburg K."/>
            <person name="Chao H."/>
            <person name="Dahdouli M."/>
            <person name="Dinh H."/>
            <person name="Doddapaneni H."/>
            <person name="English A."/>
            <person name="Firestine M."/>
            <person name="Gnanaolivu R."/>
            <person name="Gross S."/>
            <person name="Hernandez B."/>
            <person name="Javaid M."/>
            <person name="Jayaseelan J."/>
            <person name="Jones J."/>
            <person name="Khan Z."/>
            <person name="Kovar C."/>
            <person name="Kurapati P."/>
            <person name="Le B."/>
            <person name="Lee S."/>
            <person name="Li M."/>
            <person name="Mathew T."/>
            <person name="Narasimhan A."/>
            <person name="Ngo D."/>
            <person name="Nguyen L."/>
            <person name="Okwuonu G."/>
            <person name="Ongeri F."/>
            <person name="Osuji N."/>
            <person name="Pu L.-L."/>
            <person name="Puazo M."/>
            <person name="Quiroz J."/>
            <person name="Raj R."/>
            <person name="Rajbhandari K."/>
            <person name="Reid J.G."/>
            <person name="Santibanez J."/>
            <person name="Sexton D."/>
            <person name="Skinner E."/>
            <person name="Vee V."/>
            <person name="Weissenberger G."/>
            <person name="Wu Y."/>
            <person name="Xin Y."/>
            <person name="Han Y."/>
            <person name="Campbell C."/>
            <person name="Brown A."/>
            <person name="Sullivan B."/>
            <person name="Shelton J."/>
            <person name="Brown S."/>
            <person name="Dudchenko O."/>
            <person name="Machol I."/>
            <person name="Durand N."/>
            <person name="Shamim M."/>
            <person name="Lieberman A."/>
            <person name="Muzny D.M."/>
            <person name="Richards S."/>
            <person name="Yoder A."/>
            <person name="Worley K.C."/>
            <person name="Rogers J."/>
            <person name="Gibbs R.A."/>
        </authorList>
    </citation>
    <scope>NUCLEOTIDE SEQUENCE [LARGE SCALE GENOMIC DNA]</scope>
</reference>
<feature type="transmembrane region" description="Helical" evidence="7">
    <location>
        <begin position="608"/>
        <end position="630"/>
    </location>
</feature>
<dbReference type="AlphaFoldDB" id="A0A8C5UJJ0"/>
<feature type="transmembrane region" description="Helical" evidence="7">
    <location>
        <begin position="368"/>
        <end position="387"/>
    </location>
</feature>
<gene>
    <name evidence="9" type="primary">OCA2</name>
</gene>
<dbReference type="EMBL" id="ABDC03013550">
    <property type="status" value="NOT_ANNOTATED_CDS"/>
    <property type="molecule type" value="Genomic_DNA"/>
</dbReference>
<dbReference type="Pfam" id="PF03600">
    <property type="entry name" value="CitMHS"/>
    <property type="match status" value="1"/>
</dbReference>
<dbReference type="Ensembl" id="ENSMICT00000000034.3">
    <property type="protein sequence ID" value="ENSMICP00000000032.3"/>
    <property type="gene ID" value="ENSMICG00000000034.3"/>
</dbReference>
<dbReference type="InterPro" id="IPR051475">
    <property type="entry name" value="Diverse_Ion_Transporter"/>
</dbReference>
<dbReference type="PANTHER" id="PTHR43568:SF1">
    <property type="entry name" value="P PROTEIN"/>
    <property type="match status" value="1"/>
</dbReference>
<dbReference type="Proteomes" id="UP000694394">
    <property type="component" value="Chromosome 9"/>
</dbReference>
<dbReference type="GO" id="GO:0030318">
    <property type="term" value="P:melanocyte differentiation"/>
    <property type="evidence" value="ECO:0007669"/>
    <property type="project" value="TreeGrafter"/>
</dbReference>
<evidence type="ECO:0000256" key="3">
    <source>
        <dbReference type="ARBA" id="ARBA00022692"/>
    </source>
</evidence>